<feature type="domain" description="K Homology" evidence="2">
    <location>
        <begin position="93"/>
        <end position="145"/>
    </location>
</feature>
<evidence type="ECO:0000259" key="2">
    <source>
        <dbReference type="Pfam" id="PF00013"/>
    </source>
</evidence>
<organism evidence="3 4">
    <name type="scientific">Ectocarpus siliculosus</name>
    <name type="common">Brown alga</name>
    <name type="synonym">Conferva siliculosa</name>
    <dbReference type="NCBI Taxonomy" id="2880"/>
    <lineage>
        <taxon>Eukaryota</taxon>
        <taxon>Sar</taxon>
        <taxon>Stramenopiles</taxon>
        <taxon>Ochrophyta</taxon>
        <taxon>PX clade</taxon>
        <taxon>Phaeophyceae</taxon>
        <taxon>Ectocarpales</taxon>
        <taxon>Ectocarpaceae</taxon>
        <taxon>Ectocarpus</taxon>
    </lineage>
</organism>
<keyword evidence="1" id="KW-0694">RNA-binding</keyword>
<dbReference type="AlphaFoldDB" id="D7FXX3"/>
<dbReference type="Pfam" id="PF00013">
    <property type="entry name" value="KH_1"/>
    <property type="match status" value="1"/>
</dbReference>
<dbReference type="OrthoDB" id="10322438at2759"/>
<protein>
    <recommendedName>
        <fullName evidence="2">K Homology domain-containing protein</fullName>
    </recommendedName>
</protein>
<proteinExistence type="predicted"/>
<dbReference type="EMBL" id="FN649756">
    <property type="protein sequence ID" value="CBJ32386.1"/>
    <property type="molecule type" value="Genomic_DNA"/>
</dbReference>
<dbReference type="InterPro" id="IPR036612">
    <property type="entry name" value="KH_dom_type_1_sf"/>
</dbReference>
<evidence type="ECO:0000313" key="3">
    <source>
        <dbReference type="EMBL" id="CBJ32386.1"/>
    </source>
</evidence>
<evidence type="ECO:0000256" key="1">
    <source>
        <dbReference type="PROSITE-ProRule" id="PRU00117"/>
    </source>
</evidence>
<dbReference type="GO" id="GO:0003723">
    <property type="term" value="F:RNA binding"/>
    <property type="evidence" value="ECO:0007669"/>
    <property type="project" value="UniProtKB-UniRule"/>
</dbReference>
<dbReference type="InParanoid" id="D7FXX3"/>
<dbReference type="PROSITE" id="PS50084">
    <property type="entry name" value="KH_TYPE_1"/>
    <property type="match status" value="1"/>
</dbReference>
<accession>D7FXX3</accession>
<gene>
    <name evidence="3" type="ORF">Esi_0334_0028</name>
</gene>
<reference evidence="3 4" key="1">
    <citation type="journal article" date="2010" name="Nature">
        <title>The Ectocarpus genome and the independent evolution of multicellularity in brown algae.</title>
        <authorList>
            <person name="Cock J.M."/>
            <person name="Sterck L."/>
            <person name="Rouze P."/>
            <person name="Scornet D."/>
            <person name="Allen A.E."/>
            <person name="Amoutzias G."/>
            <person name="Anthouard V."/>
            <person name="Artiguenave F."/>
            <person name="Aury J.M."/>
            <person name="Badger J.H."/>
            <person name="Beszteri B."/>
            <person name="Billiau K."/>
            <person name="Bonnet E."/>
            <person name="Bothwell J.H."/>
            <person name="Bowler C."/>
            <person name="Boyen C."/>
            <person name="Brownlee C."/>
            <person name="Carrano C.J."/>
            <person name="Charrier B."/>
            <person name="Cho G.Y."/>
            <person name="Coelho S.M."/>
            <person name="Collen J."/>
            <person name="Corre E."/>
            <person name="Da Silva C."/>
            <person name="Delage L."/>
            <person name="Delaroque N."/>
            <person name="Dittami S.M."/>
            <person name="Doulbeau S."/>
            <person name="Elias M."/>
            <person name="Farnham G."/>
            <person name="Gachon C.M."/>
            <person name="Gschloessl B."/>
            <person name="Heesch S."/>
            <person name="Jabbari K."/>
            <person name="Jubin C."/>
            <person name="Kawai H."/>
            <person name="Kimura K."/>
            <person name="Kloareg B."/>
            <person name="Kupper F.C."/>
            <person name="Lang D."/>
            <person name="Le Bail A."/>
            <person name="Leblanc C."/>
            <person name="Lerouge P."/>
            <person name="Lohr M."/>
            <person name="Lopez P.J."/>
            <person name="Martens C."/>
            <person name="Maumus F."/>
            <person name="Michel G."/>
            <person name="Miranda-Saavedra D."/>
            <person name="Morales J."/>
            <person name="Moreau H."/>
            <person name="Motomura T."/>
            <person name="Nagasato C."/>
            <person name="Napoli C.A."/>
            <person name="Nelson D.R."/>
            <person name="Nyvall-Collen P."/>
            <person name="Peters A.F."/>
            <person name="Pommier C."/>
            <person name="Potin P."/>
            <person name="Poulain J."/>
            <person name="Quesneville H."/>
            <person name="Read B."/>
            <person name="Rensing S.A."/>
            <person name="Ritter A."/>
            <person name="Rousvoal S."/>
            <person name="Samanta M."/>
            <person name="Samson G."/>
            <person name="Schroeder D.C."/>
            <person name="Segurens B."/>
            <person name="Strittmatter M."/>
            <person name="Tonon T."/>
            <person name="Tregear J.W."/>
            <person name="Valentin K."/>
            <person name="von Dassow P."/>
            <person name="Yamagishi T."/>
            <person name="Van de Peer Y."/>
            <person name="Wincker P."/>
        </authorList>
    </citation>
    <scope>NUCLEOTIDE SEQUENCE [LARGE SCALE GENOMIC DNA]</scope>
    <source>
        <strain evidence="4">Ec32 / CCAP1310/4</strain>
    </source>
</reference>
<sequence length="215" mass="23488">MASAVDRVQMRLQEAMDQGNQASLGQAIDASKGVNGLKQLRRSAKARLKQLSADQNRSMIGSRMQQQQHQQTTEEPLTWRTSEQGGRYRAVAHLPTSIIGWVIGHKGCNARMLKQQTGTELWVDVPGQCVIVESRAIQEVEGAMETVNDFVKTAPTFIAKAQSTSGGGVTQTVQCPVNLLPSIQRLSRKIQAESGANCVFANCKVRPFSTTQPQP</sequence>
<dbReference type="Proteomes" id="UP000002630">
    <property type="component" value="Linkage Group LG31"/>
</dbReference>
<evidence type="ECO:0000313" key="4">
    <source>
        <dbReference type="Proteomes" id="UP000002630"/>
    </source>
</evidence>
<dbReference type="EMBL" id="FN648525">
    <property type="protein sequence ID" value="CBJ32386.1"/>
    <property type="molecule type" value="Genomic_DNA"/>
</dbReference>
<keyword evidence="4" id="KW-1185">Reference proteome</keyword>
<dbReference type="InterPro" id="IPR004088">
    <property type="entry name" value="KH_dom_type_1"/>
</dbReference>
<name>D7FXX3_ECTSI</name>
<dbReference type="CDD" id="cd00105">
    <property type="entry name" value="KH-I"/>
    <property type="match status" value="1"/>
</dbReference>
<dbReference type="SUPFAM" id="SSF54791">
    <property type="entry name" value="Eukaryotic type KH-domain (KH-domain type I)"/>
    <property type="match status" value="1"/>
</dbReference>